<dbReference type="InterPro" id="IPR050482">
    <property type="entry name" value="Sensor_HK_TwoCompSys"/>
</dbReference>
<keyword evidence="9" id="KW-1133">Transmembrane helix</keyword>
<evidence type="ECO:0000256" key="3">
    <source>
        <dbReference type="ARBA" id="ARBA00022553"/>
    </source>
</evidence>
<feature type="transmembrane region" description="Helical" evidence="9">
    <location>
        <begin position="26"/>
        <end position="48"/>
    </location>
</feature>
<keyword evidence="4" id="KW-0808">Transferase</keyword>
<protein>
    <recommendedName>
        <fullName evidence="2">histidine kinase</fullName>
        <ecNumber evidence="2">2.7.13.3</ecNumber>
    </recommendedName>
</protein>
<feature type="transmembrane region" description="Helical" evidence="9">
    <location>
        <begin position="125"/>
        <end position="148"/>
    </location>
</feature>
<dbReference type="Pfam" id="PF13796">
    <property type="entry name" value="Sensor"/>
    <property type="match status" value="1"/>
</dbReference>
<proteinExistence type="predicted"/>
<evidence type="ECO:0000256" key="8">
    <source>
        <dbReference type="ARBA" id="ARBA00023012"/>
    </source>
</evidence>
<dbReference type="Proteomes" id="UP000806528">
    <property type="component" value="Unassembled WGS sequence"/>
</dbReference>
<evidence type="ECO:0000256" key="7">
    <source>
        <dbReference type="ARBA" id="ARBA00022840"/>
    </source>
</evidence>
<feature type="domain" description="Signal transduction histidine kinase subgroup 3 dimerisation and phosphoacceptor" evidence="11">
    <location>
        <begin position="229"/>
        <end position="295"/>
    </location>
</feature>
<organism evidence="13 14">
    <name type="scientific">Nocardiopsis coralli</name>
    <dbReference type="NCBI Taxonomy" id="2772213"/>
    <lineage>
        <taxon>Bacteria</taxon>
        <taxon>Bacillati</taxon>
        <taxon>Actinomycetota</taxon>
        <taxon>Actinomycetes</taxon>
        <taxon>Streptosporangiales</taxon>
        <taxon>Nocardiopsidaceae</taxon>
        <taxon>Nocardiopsis</taxon>
    </lineage>
</organism>
<evidence type="ECO:0000313" key="14">
    <source>
        <dbReference type="Proteomes" id="UP000806528"/>
    </source>
</evidence>
<feature type="domain" description="Putative sensor" evidence="12">
    <location>
        <begin position="63"/>
        <end position="201"/>
    </location>
</feature>
<dbReference type="Pfam" id="PF07730">
    <property type="entry name" value="HisKA_3"/>
    <property type="match status" value="1"/>
</dbReference>
<feature type="domain" description="Histidine kinase/HSP90-like ATPase" evidence="10">
    <location>
        <begin position="331"/>
        <end position="415"/>
    </location>
</feature>
<dbReference type="Gene3D" id="3.30.565.10">
    <property type="entry name" value="Histidine kinase-like ATPase, C-terminal domain"/>
    <property type="match status" value="1"/>
</dbReference>
<keyword evidence="9" id="KW-0812">Transmembrane</keyword>
<evidence type="ECO:0000259" key="11">
    <source>
        <dbReference type="Pfam" id="PF07730"/>
    </source>
</evidence>
<evidence type="ECO:0000256" key="4">
    <source>
        <dbReference type="ARBA" id="ARBA00022679"/>
    </source>
</evidence>
<evidence type="ECO:0000259" key="12">
    <source>
        <dbReference type="Pfam" id="PF13796"/>
    </source>
</evidence>
<evidence type="ECO:0000259" key="10">
    <source>
        <dbReference type="Pfam" id="PF02518"/>
    </source>
</evidence>
<keyword evidence="7" id="KW-0067">ATP-binding</keyword>
<dbReference type="Pfam" id="PF02518">
    <property type="entry name" value="HATPase_c"/>
    <property type="match status" value="1"/>
</dbReference>
<dbReference type="RefSeq" id="WP_193120973.1">
    <property type="nucleotide sequence ID" value="NZ_JADBGI010000004.1"/>
</dbReference>
<dbReference type="Gene3D" id="1.20.5.1930">
    <property type="match status" value="1"/>
</dbReference>
<dbReference type="InterPro" id="IPR036890">
    <property type="entry name" value="HATPase_C_sf"/>
</dbReference>
<dbReference type="PANTHER" id="PTHR24421">
    <property type="entry name" value="NITRATE/NITRITE SENSOR PROTEIN NARX-RELATED"/>
    <property type="match status" value="1"/>
</dbReference>
<accession>A0ABR9P3B5</accession>
<keyword evidence="3" id="KW-0597">Phosphoprotein</keyword>
<evidence type="ECO:0000256" key="5">
    <source>
        <dbReference type="ARBA" id="ARBA00022741"/>
    </source>
</evidence>
<feature type="transmembrane region" description="Helical" evidence="9">
    <location>
        <begin position="168"/>
        <end position="190"/>
    </location>
</feature>
<comment type="caution">
    <text evidence="13">The sequence shown here is derived from an EMBL/GenBank/DDBJ whole genome shotgun (WGS) entry which is preliminary data.</text>
</comment>
<feature type="transmembrane region" description="Helical" evidence="9">
    <location>
        <begin position="60"/>
        <end position="81"/>
    </location>
</feature>
<sequence length="416" mass="44562">MTVRTLRAAITLAPHRFLLSAWPWRALAYLASGLVAGSLLYGTVHLLAVHWPEQGRQWQILALPLGMLFLAAVLGSTPLVVRWGRWCEGLVGEQLEPPPETAPSGAGRWARLRARAFSTRTWRDVGYTVLALSVLYVLDLAVLVVALGSPLAGVLNYWGAAWLRPAEWVASVAGWASLWLVGLYLVAAWASARSEIVRAVLSPREERLAAELRDVTTSRAALAEAFDDERRRIERDLHDGAQQRLVAVKTALGLARLDLPDGSPAAGAVREAQDQVTAALSELRDLVRGIHPQVLTERGLRAALLDVAARASSPVSVEFDPPDRLPPAVESTAYFVVCEALANAAKHAPGAPVRVSGDTHDGTLRVDVTDEGPGGADPDGGGLGGLRHRLAVLDGVLTVHSPEGGPTTVRLEIPQR</sequence>
<dbReference type="EC" id="2.7.13.3" evidence="2"/>
<dbReference type="InterPro" id="IPR003594">
    <property type="entry name" value="HATPase_dom"/>
</dbReference>
<dbReference type="EMBL" id="JADBGI010000004">
    <property type="protein sequence ID" value="MBE2998343.1"/>
    <property type="molecule type" value="Genomic_DNA"/>
</dbReference>
<keyword evidence="8" id="KW-0902">Two-component regulatory system</keyword>
<comment type="catalytic activity">
    <reaction evidence="1">
        <text>ATP + protein L-histidine = ADP + protein N-phospho-L-histidine.</text>
        <dbReference type="EC" id="2.7.13.3"/>
    </reaction>
</comment>
<reference evidence="13 14" key="1">
    <citation type="submission" date="2020-09" db="EMBL/GenBank/DDBJ databases">
        <title>Diversity and distribution of actinomycetes associated with coral in the coast of Hainan.</title>
        <authorList>
            <person name="Li F."/>
        </authorList>
    </citation>
    <scope>NUCLEOTIDE SEQUENCE [LARGE SCALE GENOMIC DNA]</scope>
    <source>
        <strain evidence="13 14">HNM0947</strain>
    </source>
</reference>
<name>A0ABR9P3B5_9ACTN</name>
<dbReference type="InterPro" id="IPR025828">
    <property type="entry name" value="Put_sensor_dom"/>
</dbReference>
<keyword evidence="9" id="KW-0472">Membrane</keyword>
<evidence type="ECO:0000256" key="1">
    <source>
        <dbReference type="ARBA" id="ARBA00000085"/>
    </source>
</evidence>
<dbReference type="InterPro" id="IPR011712">
    <property type="entry name" value="Sig_transdc_His_kin_sub3_dim/P"/>
</dbReference>
<evidence type="ECO:0000256" key="6">
    <source>
        <dbReference type="ARBA" id="ARBA00022777"/>
    </source>
</evidence>
<evidence type="ECO:0000313" key="13">
    <source>
        <dbReference type="EMBL" id="MBE2998343.1"/>
    </source>
</evidence>
<evidence type="ECO:0000256" key="9">
    <source>
        <dbReference type="SAM" id="Phobius"/>
    </source>
</evidence>
<gene>
    <name evidence="13" type="ORF">IDM40_06430</name>
</gene>
<evidence type="ECO:0000256" key="2">
    <source>
        <dbReference type="ARBA" id="ARBA00012438"/>
    </source>
</evidence>
<dbReference type="SUPFAM" id="SSF55874">
    <property type="entry name" value="ATPase domain of HSP90 chaperone/DNA topoisomerase II/histidine kinase"/>
    <property type="match status" value="1"/>
</dbReference>
<keyword evidence="5" id="KW-0547">Nucleotide-binding</keyword>
<keyword evidence="14" id="KW-1185">Reference proteome</keyword>
<dbReference type="PANTHER" id="PTHR24421:SF10">
    <property type="entry name" value="NITRATE_NITRITE SENSOR PROTEIN NARQ"/>
    <property type="match status" value="1"/>
</dbReference>
<keyword evidence="6" id="KW-0418">Kinase</keyword>